<keyword evidence="2" id="KW-1185">Reference proteome</keyword>
<evidence type="ECO:0000313" key="2">
    <source>
        <dbReference type="Proteomes" id="UP000054843"/>
    </source>
</evidence>
<gene>
    <name evidence="1" type="ORF">T10_11175</name>
</gene>
<protein>
    <submittedName>
        <fullName evidence="1">Uncharacterized protein</fullName>
    </submittedName>
</protein>
<evidence type="ECO:0000313" key="1">
    <source>
        <dbReference type="EMBL" id="KRZ71495.1"/>
    </source>
</evidence>
<name>A0A0V1MIA9_9BILA</name>
<dbReference type="EMBL" id="JYDO01000095">
    <property type="protein sequence ID" value="KRZ71495.1"/>
    <property type="molecule type" value="Genomic_DNA"/>
</dbReference>
<accession>A0A0V1MIA9</accession>
<sequence>MPSLNVLKKKETYNPCYAFHFLLTASNPRVEKGMNAYYRLHMIWLIFVSFLKEIISEGCNP</sequence>
<dbReference type="AlphaFoldDB" id="A0A0V1MIA9"/>
<proteinExistence type="predicted"/>
<organism evidence="1 2">
    <name type="scientific">Trichinella papuae</name>
    <dbReference type="NCBI Taxonomy" id="268474"/>
    <lineage>
        <taxon>Eukaryota</taxon>
        <taxon>Metazoa</taxon>
        <taxon>Ecdysozoa</taxon>
        <taxon>Nematoda</taxon>
        <taxon>Enoplea</taxon>
        <taxon>Dorylaimia</taxon>
        <taxon>Trichinellida</taxon>
        <taxon>Trichinellidae</taxon>
        <taxon>Trichinella</taxon>
    </lineage>
</organism>
<dbReference type="Proteomes" id="UP000054843">
    <property type="component" value="Unassembled WGS sequence"/>
</dbReference>
<reference evidence="1 2" key="1">
    <citation type="submission" date="2015-01" db="EMBL/GenBank/DDBJ databases">
        <title>Evolution of Trichinella species and genotypes.</title>
        <authorList>
            <person name="Korhonen P.K."/>
            <person name="Edoardo P."/>
            <person name="Giuseppe L.R."/>
            <person name="Gasser R.B."/>
        </authorList>
    </citation>
    <scope>NUCLEOTIDE SEQUENCE [LARGE SCALE GENOMIC DNA]</scope>
    <source>
        <strain evidence="1">ISS1980</strain>
    </source>
</reference>
<comment type="caution">
    <text evidence="1">The sequence shown here is derived from an EMBL/GenBank/DDBJ whole genome shotgun (WGS) entry which is preliminary data.</text>
</comment>